<sequence>MDNLVVSSTDDSGTRTLFLTSAKLQAFTGTENGYTAEEYISLCEYIMKDDNSLTEDADKISFIRSGLQGGSWASRMMHASAFTKPTQNQDYYTFRTNFLNIFGSGAPHSVVHEMVPDPNIVAAKVFVLPQIREFTGSENDYTAEEYISLCDDVMKTCYITQDTCKISFVRSRLQIGSRPAKMMSTRIFTDPEKNKDYDSFRTKFLRIFGSKKAPHSLVQGIINAVDVFLSDTPPLNMFEGQVEANRLSTEFIQYIKDNGWNEGEYISLQNNHKFMEFFIFMILMRGTCRGSAWSLEYKPTDELHEFVQKLRKNREENGQIGKAVRTVNVTCQYCQRKGHTISRCSLREKDERGSRKAEAADDPRSHTRRGARRNTAYCTFHQCIGHSTDECYSVINLGKKMRKKRGSGGSQPGEAARPIKYSQYRNNSRK</sequence>
<gene>
    <name evidence="2" type="ORF">E2C01_029323</name>
</gene>
<organism evidence="2 3">
    <name type="scientific">Portunus trituberculatus</name>
    <name type="common">Swimming crab</name>
    <name type="synonym">Neptunus trituberculatus</name>
    <dbReference type="NCBI Taxonomy" id="210409"/>
    <lineage>
        <taxon>Eukaryota</taxon>
        <taxon>Metazoa</taxon>
        <taxon>Ecdysozoa</taxon>
        <taxon>Arthropoda</taxon>
        <taxon>Crustacea</taxon>
        <taxon>Multicrustacea</taxon>
        <taxon>Malacostraca</taxon>
        <taxon>Eumalacostraca</taxon>
        <taxon>Eucarida</taxon>
        <taxon>Decapoda</taxon>
        <taxon>Pleocyemata</taxon>
        <taxon>Brachyura</taxon>
        <taxon>Eubrachyura</taxon>
        <taxon>Portunoidea</taxon>
        <taxon>Portunidae</taxon>
        <taxon>Portuninae</taxon>
        <taxon>Portunus</taxon>
    </lineage>
</organism>
<dbReference type="Proteomes" id="UP000324222">
    <property type="component" value="Unassembled WGS sequence"/>
</dbReference>
<proteinExistence type="predicted"/>
<feature type="compositionally biased region" description="Basic and acidic residues" evidence="1">
    <location>
        <begin position="346"/>
        <end position="365"/>
    </location>
</feature>
<evidence type="ECO:0000256" key="1">
    <source>
        <dbReference type="SAM" id="MobiDB-lite"/>
    </source>
</evidence>
<comment type="caution">
    <text evidence="2">The sequence shown here is derived from an EMBL/GenBank/DDBJ whole genome shotgun (WGS) entry which is preliminary data.</text>
</comment>
<dbReference type="EMBL" id="VSRR010003372">
    <property type="protein sequence ID" value="MPC35886.1"/>
    <property type="molecule type" value="Genomic_DNA"/>
</dbReference>
<protein>
    <submittedName>
        <fullName evidence="2">Uncharacterized protein</fullName>
    </submittedName>
</protein>
<name>A0A5B7ERN8_PORTR</name>
<feature type="region of interest" description="Disordered" evidence="1">
    <location>
        <begin position="346"/>
        <end position="371"/>
    </location>
</feature>
<reference evidence="2 3" key="1">
    <citation type="submission" date="2019-05" db="EMBL/GenBank/DDBJ databases">
        <title>Another draft genome of Portunus trituberculatus and its Hox gene families provides insights of decapod evolution.</title>
        <authorList>
            <person name="Jeong J.-H."/>
            <person name="Song I."/>
            <person name="Kim S."/>
            <person name="Choi T."/>
            <person name="Kim D."/>
            <person name="Ryu S."/>
            <person name="Kim W."/>
        </authorList>
    </citation>
    <scope>NUCLEOTIDE SEQUENCE [LARGE SCALE GENOMIC DNA]</scope>
    <source>
        <tissue evidence="2">Muscle</tissue>
    </source>
</reference>
<evidence type="ECO:0000313" key="2">
    <source>
        <dbReference type="EMBL" id="MPC35886.1"/>
    </source>
</evidence>
<keyword evidence="3" id="KW-1185">Reference proteome</keyword>
<dbReference type="AlphaFoldDB" id="A0A5B7ERN8"/>
<accession>A0A5B7ERN8</accession>
<feature type="region of interest" description="Disordered" evidence="1">
    <location>
        <begin position="401"/>
        <end position="430"/>
    </location>
</feature>
<evidence type="ECO:0000313" key="3">
    <source>
        <dbReference type="Proteomes" id="UP000324222"/>
    </source>
</evidence>
<dbReference type="OrthoDB" id="6398689at2759"/>